<feature type="region of interest" description="Disordered" evidence="2">
    <location>
        <begin position="429"/>
        <end position="487"/>
    </location>
</feature>
<dbReference type="RefSeq" id="WP_125049002.1">
    <property type="nucleotide sequence ID" value="NZ_BHZC01000001.1"/>
</dbReference>
<name>A0A7U9Q390_9ACTN</name>
<keyword evidence="1" id="KW-0175">Coiled coil</keyword>
<evidence type="ECO:0000313" key="4">
    <source>
        <dbReference type="Proteomes" id="UP000287830"/>
    </source>
</evidence>
<proteinExistence type="predicted"/>
<reference evidence="3 4" key="1">
    <citation type="submission" date="2018-11" db="EMBL/GenBank/DDBJ databases">
        <title>Whole genome sequence of Streptomyces chrestomyceticus NBRC 13444(T).</title>
        <authorList>
            <person name="Komaki H."/>
            <person name="Tamura T."/>
        </authorList>
    </citation>
    <scope>NUCLEOTIDE SEQUENCE [LARGE SCALE GENOMIC DNA]</scope>
    <source>
        <strain evidence="3 4">NBRC 13444</strain>
    </source>
</reference>
<dbReference type="GeneID" id="95626739"/>
<feature type="coiled-coil region" evidence="1">
    <location>
        <begin position="202"/>
        <end position="232"/>
    </location>
</feature>
<comment type="caution">
    <text evidence="3">The sequence shown here is derived from an EMBL/GenBank/DDBJ whole genome shotgun (WGS) entry which is preliminary data.</text>
</comment>
<dbReference type="AlphaFoldDB" id="A0A7U9Q390"/>
<feature type="coiled-coil region" evidence="1">
    <location>
        <begin position="67"/>
        <end position="125"/>
    </location>
</feature>
<sequence>MSGRKRIQVDESEWFRIQREASRQKDVLRKVPSMIREIRRQTHDDLERVFGVMEDRQRSVEQVVEGLSEQTRRLETETQQRLRAQARRMAEDLRATAEELRGDMRRQLDEQQSRLRSEIAAEREQRRADIRRINTELGELVQDREHAAVVARAALSDARAMHGLILGTLPHERYAPGRLRSLEATLDRAGDNITQGRFDAALATAQAAYQELSELRLELEHREREREVLRAQARGELLLVHLLIEDSAMQNVRDEHGEVLDGYDLDVDYWTHGEFTALRQETEELQLRIEDDERPLSADELRELLEHRAPALQERLTRLVERAGGRQLASQQRVNLAETVVRTLESMTAYELDATTYLGGDQRDAFFARLVHGNRNAIVVEVAPAGPDSGASVLRVLSYDHDTAARTELEERGAGLMRALRGQGFPAAVPQEEAGTPDPKYADFTALSEPKALSGSEPRALPESEPPTLSHTEPRALPQAATEAEPG</sequence>
<evidence type="ECO:0000256" key="1">
    <source>
        <dbReference type="SAM" id="Coils"/>
    </source>
</evidence>
<gene>
    <name evidence="3" type="ORF">OEIGOIKO_08127</name>
</gene>
<protein>
    <submittedName>
        <fullName evidence="3">Uncharacterized protein</fullName>
    </submittedName>
</protein>
<accession>A0A7U9Q390</accession>
<evidence type="ECO:0000256" key="2">
    <source>
        <dbReference type="SAM" id="MobiDB-lite"/>
    </source>
</evidence>
<dbReference type="OrthoDB" id="3462345at2"/>
<organism evidence="3 4">
    <name type="scientific">Streptomyces chrestomyceticus JCM 4735</name>
    <dbReference type="NCBI Taxonomy" id="1306181"/>
    <lineage>
        <taxon>Bacteria</taxon>
        <taxon>Bacillati</taxon>
        <taxon>Actinomycetota</taxon>
        <taxon>Actinomycetes</taxon>
        <taxon>Kitasatosporales</taxon>
        <taxon>Streptomycetaceae</taxon>
        <taxon>Streptomyces</taxon>
    </lineage>
</organism>
<dbReference type="Proteomes" id="UP000287830">
    <property type="component" value="Unassembled WGS sequence"/>
</dbReference>
<evidence type="ECO:0000313" key="3">
    <source>
        <dbReference type="EMBL" id="GCD40270.1"/>
    </source>
</evidence>
<dbReference type="EMBL" id="BHZC01000001">
    <property type="protein sequence ID" value="GCD40270.1"/>
    <property type="molecule type" value="Genomic_DNA"/>
</dbReference>